<accession>A0A822V827</accession>
<evidence type="ECO:0000313" key="3">
    <source>
        <dbReference type="EMBL" id="CVI24437.1"/>
    </source>
</evidence>
<dbReference type="InterPro" id="IPR010982">
    <property type="entry name" value="Lambda_DNA-bd_dom_sf"/>
</dbReference>
<evidence type="ECO:0000313" key="4">
    <source>
        <dbReference type="Proteomes" id="UP000192074"/>
    </source>
</evidence>
<dbReference type="Pfam" id="PF07883">
    <property type="entry name" value="Cupin_2"/>
    <property type="match status" value="1"/>
</dbReference>
<dbReference type="Pfam" id="PF01381">
    <property type="entry name" value="HTH_3"/>
    <property type="match status" value="1"/>
</dbReference>
<dbReference type="Gene3D" id="2.60.120.10">
    <property type="entry name" value="Jelly Rolls"/>
    <property type="match status" value="1"/>
</dbReference>
<dbReference type="EMBL" id="FCNL01000040">
    <property type="protein sequence ID" value="CVI24437.1"/>
    <property type="molecule type" value="Genomic_DNA"/>
</dbReference>
<comment type="caution">
    <text evidence="3">The sequence shown here is derived from an EMBL/GenBank/DDBJ whole genome shotgun (WGS) entry which is preliminary data.</text>
</comment>
<dbReference type="InterPro" id="IPR001387">
    <property type="entry name" value="Cro/C1-type_HTH"/>
</dbReference>
<evidence type="ECO:0000256" key="1">
    <source>
        <dbReference type="ARBA" id="ARBA00023125"/>
    </source>
</evidence>
<dbReference type="SUPFAM" id="SSF51182">
    <property type="entry name" value="RmlC-like cupins"/>
    <property type="match status" value="1"/>
</dbReference>
<dbReference type="Gene3D" id="1.10.260.40">
    <property type="entry name" value="lambda repressor-like DNA-binding domains"/>
    <property type="match status" value="1"/>
</dbReference>
<dbReference type="CDD" id="cd02209">
    <property type="entry name" value="cupin_XRE_C"/>
    <property type="match status" value="1"/>
</dbReference>
<organism evidence="3 4">
    <name type="scientific">Agrobacterium tumefaciens str. B6</name>
    <dbReference type="NCBI Taxonomy" id="1183423"/>
    <lineage>
        <taxon>Bacteria</taxon>
        <taxon>Pseudomonadati</taxon>
        <taxon>Pseudomonadota</taxon>
        <taxon>Alphaproteobacteria</taxon>
        <taxon>Hyphomicrobiales</taxon>
        <taxon>Rhizobiaceae</taxon>
        <taxon>Rhizobium/Agrobacterium group</taxon>
        <taxon>Agrobacterium</taxon>
        <taxon>Agrobacterium tumefaciens complex</taxon>
    </lineage>
</organism>
<dbReference type="GO" id="GO:0005829">
    <property type="term" value="C:cytosol"/>
    <property type="evidence" value="ECO:0007669"/>
    <property type="project" value="TreeGrafter"/>
</dbReference>
<protein>
    <submittedName>
        <fullName evidence="3">Transcriptional regulator</fullName>
    </submittedName>
</protein>
<dbReference type="InterPro" id="IPR014710">
    <property type="entry name" value="RmlC-like_jellyroll"/>
</dbReference>
<dbReference type="SUPFAM" id="SSF47413">
    <property type="entry name" value="lambda repressor-like DNA-binding domains"/>
    <property type="match status" value="1"/>
</dbReference>
<dbReference type="PROSITE" id="PS50943">
    <property type="entry name" value="HTH_CROC1"/>
    <property type="match status" value="1"/>
</dbReference>
<dbReference type="GO" id="GO:0003677">
    <property type="term" value="F:DNA binding"/>
    <property type="evidence" value="ECO:0007669"/>
    <property type="project" value="UniProtKB-KW"/>
</dbReference>
<sequence>MYLGACCHFWPVYYCSTMSNEINMDKRIAARIRTERESRGWSLSDLAEKASVSRAMIHKIERGESSPTANLLGKLSGAFGLSMSTLLARAEIKQGRLLRMDDQPTWQDPDTGYLRRHVSPSSDLPFDIVHVTLPPGKEVPMPAAAYAFLRQLVWVLSGELVFVEGDVTHEMKQGDCLELGPPTDCIFRNATKKPCSYAVTVLKIS</sequence>
<dbReference type="AlphaFoldDB" id="A0A822V827"/>
<dbReference type="GO" id="GO:0003700">
    <property type="term" value="F:DNA-binding transcription factor activity"/>
    <property type="evidence" value="ECO:0007669"/>
    <property type="project" value="TreeGrafter"/>
</dbReference>
<dbReference type="InterPro" id="IPR050807">
    <property type="entry name" value="TransReg_Diox_bact_type"/>
</dbReference>
<proteinExistence type="predicted"/>
<evidence type="ECO:0000259" key="2">
    <source>
        <dbReference type="PROSITE" id="PS50943"/>
    </source>
</evidence>
<dbReference type="InterPro" id="IPR013096">
    <property type="entry name" value="Cupin_2"/>
</dbReference>
<dbReference type="PANTHER" id="PTHR46797:SF10">
    <property type="entry name" value="BLR1115 PROTEIN"/>
    <property type="match status" value="1"/>
</dbReference>
<keyword evidence="1" id="KW-0238">DNA-binding</keyword>
<name>A0A822V827_AGRTU</name>
<dbReference type="CDD" id="cd00093">
    <property type="entry name" value="HTH_XRE"/>
    <property type="match status" value="1"/>
</dbReference>
<dbReference type="PANTHER" id="PTHR46797">
    <property type="entry name" value="HTH-TYPE TRANSCRIPTIONAL REGULATOR"/>
    <property type="match status" value="1"/>
</dbReference>
<dbReference type="InterPro" id="IPR011051">
    <property type="entry name" value="RmlC_Cupin_sf"/>
</dbReference>
<gene>
    <name evidence="3" type="ORF">AGR4A_pAt10123</name>
</gene>
<feature type="domain" description="HTH cro/C1-type" evidence="2">
    <location>
        <begin position="32"/>
        <end position="86"/>
    </location>
</feature>
<dbReference type="SMART" id="SM00530">
    <property type="entry name" value="HTH_XRE"/>
    <property type="match status" value="1"/>
</dbReference>
<dbReference type="Proteomes" id="UP000192074">
    <property type="component" value="Unassembled WGS sequence"/>
</dbReference>
<reference evidence="3 4" key="1">
    <citation type="submission" date="2016-01" db="EMBL/GenBank/DDBJ databases">
        <authorList>
            <person name="Regsiter A."/>
            <person name="william w."/>
        </authorList>
    </citation>
    <scope>NUCLEOTIDE SEQUENCE [LARGE SCALE GENOMIC DNA]</scope>
    <source>
        <strain evidence="3 4">B6</strain>
    </source>
</reference>